<feature type="transmembrane region" description="Helical" evidence="2">
    <location>
        <begin position="30"/>
        <end position="48"/>
    </location>
</feature>
<feature type="region of interest" description="Disordered" evidence="1">
    <location>
        <begin position="109"/>
        <end position="143"/>
    </location>
</feature>
<feature type="compositionally biased region" description="Polar residues" evidence="1">
    <location>
        <begin position="130"/>
        <end position="143"/>
    </location>
</feature>
<gene>
    <name evidence="3" type="ORF">MNOR_LOCUS33505</name>
</gene>
<organism evidence="3 4">
    <name type="scientific">Meganyctiphanes norvegica</name>
    <name type="common">Northern krill</name>
    <name type="synonym">Thysanopoda norvegica</name>
    <dbReference type="NCBI Taxonomy" id="48144"/>
    <lineage>
        <taxon>Eukaryota</taxon>
        <taxon>Metazoa</taxon>
        <taxon>Ecdysozoa</taxon>
        <taxon>Arthropoda</taxon>
        <taxon>Crustacea</taxon>
        <taxon>Multicrustacea</taxon>
        <taxon>Malacostraca</taxon>
        <taxon>Eumalacostraca</taxon>
        <taxon>Eucarida</taxon>
        <taxon>Euphausiacea</taxon>
        <taxon>Euphausiidae</taxon>
        <taxon>Meganyctiphanes</taxon>
    </lineage>
</organism>
<evidence type="ECO:0000313" key="3">
    <source>
        <dbReference type="EMBL" id="CAL4166769.1"/>
    </source>
</evidence>
<keyword evidence="2" id="KW-0472">Membrane</keyword>
<evidence type="ECO:0000313" key="4">
    <source>
        <dbReference type="Proteomes" id="UP001497623"/>
    </source>
</evidence>
<reference evidence="3 4" key="1">
    <citation type="submission" date="2024-05" db="EMBL/GenBank/DDBJ databases">
        <authorList>
            <person name="Wallberg A."/>
        </authorList>
    </citation>
    <scope>NUCLEOTIDE SEQUENCE [LARGE SCALE GENOMIC DNA]</scope>
</reference>
<feature type="compositionally biased region" description="Low complexity" evidence="1">
    <location>
        <begin position="109"/>
        <end position="128"/>
    </location>
</feature>
<dbReference type="Proteomes" id="UP001497623">
    <property type="component" value="Unassembled WGS sequence"/>
</dbReference>
<comment type="caution">
    <text evidence="3">The sequence shown here is derived from an EMBL/GenBank/DDBJ whole genome shotgun (WGS) entry which is preliminary data.</text>
</comment>
<sequence>HRTIHHTHQGETTQRKLTTDKVYKFYRDNMKISVLVTVLVVFASAQAMPQRTSIFSRSSVQTQRVTQNNLNGRRGPASNVLNTNNNIPNRNSGFNSNVVNASNIANRRRTSANNALNTNNNNTPNRNRGPVSSSRFSSTSIDPSTGRKKICLVPCYKYNPFIDKCEFSCFRKDLGVDRYLQL</sequence>
<feature type="compositionally biased region" description="Polar residues" evidence="1">
    <location>
        <begin position="79"/>
        <end position="94"/>
    </location>
</feature>
<name>A0AAV2SB69_MEGNR</name>
<keyword evidence="4" id="KW-1185">Reference proteome</keyword>
<evidence type="ECO:0000256" key="2">
    <source>
        <dbReference type="SAM" id="Phobius"/>
    </source>
</evidence>
<keyword evidence="2" id="KW-1133">Transmembrane helix</keyword>
<feature type="non-terminal residue" evidence="3">
    <location>
        <position position="1"/>
    </location>
</feature>
<feature type="region of interest" description="Disordered" evidence="1">
    <location>
        <begin position="69"/>
        <end position="95"/>
    </location>
</feature>
<protein>
    <submittedName>
        <fullName evidence="3">Uncharacterized protein</fullName>
    </submittedName>
</protein>
<proteinExistence type="predicted"/>
<evidence type="ECO:0000256" key="1">
    <source>
        <dbReference type="SAM" id="MobiDB-lite"/>
    </source>
</evidence>
<dbReference type="AlphaFoldDB" id="A0AAV2SB69"/>
<dbReference type="EMBL" id="CAXKWB010048542">
    <property type="protein sequence ID" value="CAL4166769.1"/>
    <property type="molecule type" value="Genomic_DNA"/>
</dbReference>
<accession>A0AAV2SB69</accession>
<keyword evidence="2" id="KW-0812">Transmembrane</keyword>